<proteinExistence type="predicted"/>
<keyword evidence="1" id="KW-0560">Oxidoreductase</keyword>
<dbReference type="CDD" id="cd07122">
    <property type="entry name" value="ALDH_F20_ACDH"/>
    <property type="match status" value="1"/>
</dbReference>
<protein>
    <submittedName>
        <fullName evidence="3">Succinate-semialdehyde dehydrogenase</fullName>
    </submittedName>
</protein>
<dbReference type="SUPFAM" id="SSF53720">
    <property type="entry name" value="ALDH-like"/>
    <property type="match status" value="1"/>
</dbReference>
<evidence type="ECO:0000256" key="1">
    <source>
        <dbReference type="ARBA" id="ARBA00023002"/>
    </source>
</evidence>
<feature type="domain" description="Aldehyde dehydrogenase" evidence="2">
    <location>
        <begin position="12"/>
        <end position="267"/>
    </location>
</feature>
<dbReference type="Gene3D" id="3.40.605.10">
    <property type="entry name" value="Aldehyde Dehydrogenase, Chain A, domain 1"/>
    <property type="match status" value="1"/>
</dbReference>
<name>A0A918RGB3_9GAMM</name>
<accession>A0A918RGB3</accession>
<keyword evidence="4" id="KW-1185">Reference proteome</keyword>
<dbReference type="Gene3D" id="3.40.309.10">
    <property type="entry name" value="Aldehyde Dehydrogenase, Chain A, domain 2"/>
    <property type="match status" value="1"/>
</dbReference>
<dbReference type="PANTHER" id="PTHR11699">
    <property type="entry name" value="ALDEHYDE DEHYDROGENASE-RELATED"/>
    <property type="match status" value="1"/>
</dbReference>
<evidence type="ECO:0000313" key="3">
    <source>
        <dbReference type="EMBL" id="GGZ97707.1"/>
    </source>
</evidence>
<dbReference type="Pfam" id="PF00171">
    <property type="entry name" value="Aldedh"/>
    <property type="match status" value="1"/>
</dbReference>
<dbReference type="InterPro" id="IPR016162">
    <property type="entry name" value="Ald_DH_N"/>
</dbReference>
<sequence>MEINAMLTLTTILNDARAAQAVFAHYSQEQLDACARAAGKALYDNAQELAEDAVNETGMGNVADKTLKNQSKSRNVWHYLKGKKSTGIIERDETNSMITIAHPAGVVGAVTPTTSPSMTIMCNVMCALKGGNAIVIAPHPRAKKVSAKTVSIINAELDKLEAPKKLVQCIEQPSMQLTSELMASVDVLVATGGPAMVKSAYSSGKPSFGVGAGNVQTIFDVDVDYQVAAQKVIAGRCFDNGIICSGDQSIIIPQTHYQQVIDAFTSQGAYYIEDQREADKLRDALFKDGYTNPDLIGQNVQVIAQHAGLDVPKAAKLIVVKSNGRDDDVLRSEKMCPVLSAFAYKDLHQAISIAKTNLEVRGKGHTCVIHSNTLEHIEKIGAALPVSRIAINEAGSLSVGGTLQNGFVPTGTLGCGFWGNNSTSENLNYQHMLNVQRIGFTMSDKSVPSDAEIWA</sequence>
<dbReference type="InterPro" id="IPR016163">
    <property type="entry name" value="Ald_DH_C"/>
</dbReference>
<organism evidence="3 4">
    <name type="scientific">Arenicella chitinivorans</name>
    <dbReference type="NCBI Taxonomy" id="1329800"/>
    <lineage>
        <taxon>Bacteria</taxon>
        <taxon>Pseudomonadati</taxon>
        <taxon>Pseudomonadota</taxon>
        <taxon>Gammaproteobacteria</taxon>
        <taxon>Arenicellales</taxon>
        <taxon>Arenicellaceae</taxon>
        <taxon>Arenicella</taxon>
    </lineage>
</organism>
<gene>
    <name evidence="3" type="primary">sucD</name>
    <name evidence="3" type="ORF">GCM10008090_02530</name>
</gene>
<dbReference type="AlphaFoldDB" id="A0A918RGB3"/>
<dbReference type="InterPro" id="IPR016161">
    <property type="entry name" value="Ald_DH/histidinol_DH"/>
</dbReference>
<evidence type="ECO:0000313" key="4">
    <source>
        <dbReference type="Proteomes" id="UP000614811"/>
    </source>
</evidence>
<reference evidence="3" key="1">
    <citation type="journal article" date="2014" name="Int. J. Syst. Evol. Microbiol.">
        <title>Complete genome sequence of Corynebacterium casei LMG S-19264T (=DSM 44701T), isolated from a smear-ripened cheese.</title>
        <authorList>
            <consortium name="US DOE Joint Genome Institute (JGI-PGF)"/>
            <person name="Walter F."/>
            <person name="Albersmeier A."/>
            <person name="Kalinowski J."/>
            <person name="Ruckert C."/>
        </authorList>
    </citation>
    <scope>NUCLEOTIDE SEQUENCE</scope>
    <source>
        <strain evidence="3">KCTC 12711</strain>
    </source>
</reference>
<comment type="caution">
    <text evidence="3">The sequence shown here is derived from an EMBL/GenBank/DDBJ whole genome shotgun (WGS) entry which is preliminary data.</text>
</comment>
<dbReference type="EMBL" id="BMXA01000001">
    <property type="protein sequence ID" value="GGZ97707.1"/>
    <property type="molecule type" value="Genomic_DNA"/>
</dbReference>
<dbReference type="InterPro" id="IPR015590">
    <property type="entry name" value="Aldehyde_DH_dom"/>
</dbReference>
<dbReference type="GO" id="GO:0016620">
    <property type="term" value="F:oxidoreductase activity, acting on the aldehyde or oxo group of donors, NAD or NADP as acceptor"/>
    <property type="evidence" value="ECO:0007669"/>
    <property type="project" value="InterPro"/>
</dbReference>
<evidence type="ECO:0000259" key="2">
    <source>
        <dbReference type="Pfam" id="PF00171"/>
    </source>
</evidence>
<dbReference type="Proteomes" id="UP000614811">
    <property type="component" value="Unassembled WGS sequence"/>
</dbReference>
<reference evidence="3" key="2">
    <citation type="submission" date="2020-09" db="EMBL/GenBank/DDBJ databases">
        <authorList>
            <person name="Sun Q."/>
            <person name="Kim S."/>
        </authorList>
    </citation>
    <scope>NUCLEOTIDE SEQUENCE</scope>
    <source>
        <strain evidence="3">KCTC 12711</strain>
    </source>
</reference>